<feature type="domain" description="DUF2264" evidence="2">
    <location>
        <begin position="402"/>
        <end position="587"/>
    </location>
</feature>
<gene>
    <name evidence="3" type="ORF">SAMN05216270_101320</name>
</gene>
<evidence type="ECO:0000259" key="1">
    <source>
        <dbReference type="Pfam" id="PF10022"/>
    </source>
</evidence>
<dbReference type="Pfam" id="PF20938">
    <property type="entry name" value="DUF2264_C"/>
    <property type="match status" value="1"/>
</dbReference>
<evidence type="ECO:0000313" key="4">
    <source>
        <dbReference type="Proteomes" id="UP000198949"/>
    </source>
</evidence>
<dbReference type="InterPro" id="IPR016624">
    <property type="entry name" value="UCP014753"/>
</dbReference>
<dbReference type="Pfam" id="PF10022">
    <property type="entry name" value="DUF2264"/>
    <property type="match status" value="1"/>
</dbReference>
<dbReference type="PIRSF" id="PIRSF014753">
    <property type="entry name" value="UCP014753"/>
    <property type="match status" value="1"/>
</dbReference>
<keyword evidence="4" id="KW-1185">Reference proteome</keyword>
<dbReference type="PANTHER" id="PTHR35339:SF4">
    <property type="entry name" value="LINALOOL DEHYDRATASE_ISOMERASE DOMAIN-CONTAINING PROTEIN"/>
    <property type="match status" value="1"/>
</dbReference>
<dbReference type="Proteomes" id="UP000198949">
    <property type="component" value="Unassembled WGS sequence"/>
</dbReference>
<reference evidence="4" key="1">
    <citation type="submission" date="2016-10" db="EMBL/GenBank/DDBJ databases">
        <authorList>
            <person name="Varghese N."/>
            <person name="Submissions S."/>
        </authorList>
    </citation>
    <scope>NUCLEOTIDE SEQUENCE [LARGE SCALE GENOMIC DNA]</scope>
    <source>
        <strain evidence="4">CGMCC 4.3516</strain>
    </source>
</reference>
<protein>
    <recommendedName>
        <fullName evidence="5">DUF2264 domain-containing protein</fullName>
    </recommendedName>
</protein>
<evidence type="ECO:0000259" key="2">
    <source>
        <dbReference type="Pfam" id="PF20938"/>
    </source>
</evidence>
<accession>A0A1G6R751</accession>
<dbReference type="InterPro" id="IPR049349">
    <property type="entry name" value="DUF2264_N"/>
</dbReference>
<evidence type="ECO:0008006" key="5">
    <source>
        <dbReference type="Google" id="ProtNLM"/>
    </source>
</evidence>
<feature type="domain" description="DUF2264" evidence="1">
    <location>
        <begin position="51"/>
        <end position="381"/>
    </location>
</feature>
<proteinExistence type="predicted"/>
<dbReference type="STRING" id="58114.SAMN05216270_101320"/>
<evidence type="ECO:0000313" key="3">
    <source>
        <dbReference type="EMBL" id="SDD00114.1"/>
    </source>
</evidence>
<organism evidence="3 4">
    <name type="scientific">Glycomyces harbinensis</name>
    <dbReference type="NCBI Taxonomy" id="58114"/>
    <lineage>
        <taxon>Bacteria</taxon>
        <taxon>Bacillati</taxon>
        <taxon>Actinomycetota</taxon>
        <taxon>Actinomycetes</taxon>
        <taxon>Glycomycetales</taxon>
        <taxon>Glycomycetaceae</taxon>
        <taxon>Glycomyces</taxon>
    </lineage>
</organism>
<dbReference type="OrthoDB" id="9813465at2"/>
<dbReference type="AlphaFoldDB" id="A0A1G6R751"/>
<dbReference type="EMBL" id="FNAD01000001">
    <property type="protein sequence ID" value="SDD00114.1"/>
    <property type="molecule type" value="Genomic_DNA"/>
</dbReference>
<name>A0A1G6R751_9ACTN</name>
<dbReference type="PANTHER" id="PTHR35339">
    <property type="entry name" value="LINALOOL DEHYDRATASE_ISOMERASE DOMAIN-CONTAINING PROTEIN"/>
    <property type="match status" value="1"/>
</dbReference>
<dbReference type="InterPro" id="IPR049237">
    <property type="entry name" value="DUF2264_C"/>
</dbReference>
<sequence length="601" mass="64771">MSGPAGVPSNACFIHTRARPLRAGVAIPAPVLIAFTNMTSPLRAFGPLEPDRDGWEAAAVALSRPAVDLASQGPEEMPVTMSNHSHAENWFELLTRPLWGLTGVTGPAADDLWPVLARTLARALDPTDAWYVGDVTHASQRCVEAAAVGHALATVPEQLWEPLAPKDKDHVAAWLSRAYATGVVDNNWHYFPVFAGHGLDRVGVARDPAAAAAHLDRIGELLLGEGAFADGPTGRVDYYNPFAFHTYALLHYRHSGDDRYVEHAASFARRFGSWFAADGAGVPYGRSLGYRFAQSSLWGALAAADVEAVPWAEAAGHARRHLAWWWDKPILDPAHRLTVGYLYPNDGAVEQYLTAGSPWWANKAFLGLAAPADHPFWTAEAAVPGPLVEPHPAARAVHVRDRQGHVTRLNGQARHPKMRGGRDAYAKFAYSSVAGFSRAVDGLGLECFAPDGTLALSEDGLHWRGREDPEHGRVAEDGTVTVTWRPWADVTVTTTLSGTVDGRHVRVHEIETGRTLHTGEGGWCVPHGGVDEAADGSAAAVSRGLRSTIADKGGSRTAEVIAPMPGTHLYWPMTVLPVLTGVLEPGRHRLESEIYIGRDVS</sequence>